<evidence type="ECO:0000256" key="2">
    <source>
        <dbReference type="SAM" id="Phobius"/>
    </source>
</evidence>
<gene>
    <name evidence="3" type="ORF">DBRI1063_LOCUS18929</name>
</gene>
<protein>
    <submittedName>
        <fullName evidence="3">Uncharacterized protein</fullName>
    </submittedName>
</protein>
<sequence>MCGSTLAISPPKPDAETVPPPSPDTSNNLAHGNNHDHGDSLLSADHDQRLQAPSKNTNIPTNDNTKAKGDLYVEVDRAQRLKGGLFNAASLSKPVALSSSTKTVKPRSSNIPPILVNAMSFIIGSVAAMIIFLHKSRRSLRTPRAEEETIVFYERTDSHTLHDIDLSSDNLSCGTTDSYTFDNIDLS</sequence>
<evidence type="ECO:0000313" key="3">
    <source>
        <dbReference type="EMBL" id="CAD9345586.1"/>
    </source>
</evidence>
<feature type="region of interest" description="Disordered" evidence="1">
    <location>
        <begin position="1"/>
        <end position="42"/>
    </location>
</feature>
<keyword evidence="2" id="KW-0472">Membrane</keyword>
<name>A0A7S2EM94_9STRA</name>
<dbReference type="AlphaFoldDB" id="A0A7S2EM94"/>
<keyword evidence="2" id="KW-1133">Transmembrane helix</keyword>
<feature type="compositionally biased region" description="Basic and acidic residues" evidence="1">
    <location>
        <begin position="33"/>
        <end position="42"/>
    </location>
</feature>
<keyword evidence="2" id="KW-0812">Transmembrane</keyword>
<dbReference type="EMBL" id="HBGN01029352">
    <property type="protein sequence ID" value="CAD9345586.1"/>
    <property type="molecule type" value="Transcribed_RNA"/>
</dbReference>
<feature type="transmembrane region" description="Helical" evidence="2">
    <location>
        <begin position="114"/>
        <end position="134"/>
    </location>
</feature>
<accession>A0A7S2EM94</accession>
<reference evidence="3" key="1">
    <citation type="submission" date="2021-01" db="EMBL/GenBank/DDBJ databases">
        <authorList>
            <person name="Corre E."/>
            <person name="Pelletier E."/>
            <person name="Niang G."/>
            <person name="Scheremetjew M."/>
            <person name="Finn R."/>
            <person name="Kale V."/>
            <person name="Holt S."/>
            <person name="Cochrane G."/>
            <person name="Meng A."/>
            <person name="Brown T."/>
            <person name="Cohen L."/>
        </authorList>
    </citation>
    <scope>NUCLEOTIDE SEQUENCE</scope>
    <source>
        <strain evidence="3">Pop2</strain>
    </source>
</reference>
<proteinExistence type="predicted"/>
<evidence type="ECO:0000256" key="1">
    <source>
        <dbReference type="SAM" id="MobiDB-lite"/>
    </source>
</evidence>
<organism evidence="3">
    <name type="scientific">Ditylum brightwellii</name>
    <dbReference type="NCBI Taxonomy" id="49249"/>
    <lineage>
        <taxon>Eukaryota</taxon>
        <taxon>Sar</taxon>
        <taxon>Stramenopiles</taxon>
        <taxon>Ochrophyta</taxon>
        <taxon>Bacillariophyta</taxon>
        <taxon>Mediophyceae</taxon>
        <taxon>Lithodesmiophycidae</taxon>
        <taxon>Lithodesmiales</taxon>
        <taxon>Lithodesmiaceae</taxon>
        <taxon>Ditylum</taxon>
    </lineage>
</organism>